<dbReference type="EMBL" id="CAVMBE010000014">
    <property type="protein sequence ID" value="CAK3938114.1"/>
    <property type="molecule type" value="Genomic_DNA"/>
</dbReference>
<comment type="similarity">
    <text evidence="2">Belongs to the acetate uptake transporter (AceTr) (TC 2.A.96) family.</text>
</comment>
<keyword evidence="3 6" id="KW-0812">Transmembrane</keyword>
<keyword evidence="8" id="KW-1185">Reference proteome</keyword>
<evidence type="ECO:0000256" key="5">
    <source>
        <dbReference type="ARBA" id="ARBA00023136"/>
    </source>
</evidence>
<dbReference type="AlphaFoldDB" id="A0AAI9E9B9"/>
<dbReference type="InterPro" id="IPR000791">
    <property type="entry name" value="Gpr1/Fun34/SatP-like"/>
</dbReference>
<dbReference type="GO" id="GO:0015123">
    <property type="term" value="F:acetate transmembrane transporter activity"/>
    <property type="evidence" value="ECO:0007669"/>
    <property type="project" value="TreeGrafter"/>
</dbReference>
<organism evidence="7 8">
    <name type="scientific">Lecanosticta acicola</name>
    <dbReference type="NCBI Taxonomy" id="111012"/>
    <lineage>
        <taxon>Eukaryota</taxon>
        <taxon>Fungi</taxon>
        <taxon>Dikarya</taxon>
        <taxon>Ascomycota</taxon>
        <taxon>Pezizomycotina</taxon>
        <taxon>Dothideomycetes</taxon>
        <taxon>Dothideomycetidae</taxon>
        <taxon>Mycosphaerellales</taxon>
        <taxon>Mycosphaerellaceae</taxon>
        <taxon>Lecanosticta</taxon>
    </lineage>
</organism>
<reference evidence="7" key="1">
    <citation type="submission" date="2023-11" db="EMBL/GenBank/DDBJ databases">
        <authorList>
            <person name="Alioto T."/>
            <person name="Alioto T."/>
            <person name="Gomez Garrido J."/>
        </authorList>
    </citation>
    <scope>NUCLEOTIDE SEQUENCE</scope>
</reference>
<evidence type="ECO:0000256" key="4">
    <source>
        <dbReference type="ARBA" id="ARBA00022989"/>
    </source>
</evidence>
<sequence length="275" mass="29548">MTEAKDWHRDTIERDARDEVGSGWRPEFRPSQANIAIPRAVLEKMYLSPPTNANPTPLGLVGFLVATLPMSCALMGLGGAGGGGAATSGLGMWFGGTLQMIACIMEWFLGNTFSFLIFGTFGAAWFALSSAGQAEQAFVDGLTQQGVDQAAAEAQFQASFAWGLVVFGLLIITFGLCALRTNVVFVVCFAIVSNAVFLLAGSYWVMARGRGELAVRMQKAVGAIFFFCCVLAWYLLVANLLEVLEFGYSLPVGDLSAKLGRHGKQAEFRDRSQSV</sequence>
<dbReference type="GO" id="GO:0005886">
    <property type="term" value="C:plasma membrane"/>
    <property type="evidence" value="ECO:0007669"/>
    <property type="project" value="TreeGrafter"/>
</dbReference>
<keyword evidence="4 6" id="KW-1133">Transmembrane helix</keyword>
<evidence type="ECO:0000256" key="1">
    <source>
        <dbReference type="ARBA" id="ARBA00004141"/>
    </source>
</evidence>
<dbReference type="InterPro" id="IPR051633">
    <property type="entry name" value="AceTr"/>
</dbReference>
<dbReference type="Pfam" id="PF01184">
    <property type="entry name" value="Gpr1_Fun34_YaaH"/>
    <property type="match status" value="1"/>
</dbReference>
<dbReference type="PANTHER" id="PTHR31123">
    <property type="entry name" value="ACCUMULATION OF DYADS PROTEIN 2-RELATED"/>
    <property type="match status" value="1"/>
</dbReference>
<comment type="subcellular location">
    <subcellularLocation>
        <location evidence="1">Membrane</location>
        <topology evidence="1">Multi-pass membrane protein</topology>
    </subcellularLocation>
</comment>
<evidence type="ECO:0000256" key="6">
    <source>
        <dbReference type="SAM" id="Phobius"/>
    </source>
</evidence>
<protein>
    <submittedName>
        <fullName evidence="7">Transcriptional activator of ethanol catabolism</fullName>
    </submittedName>
</protein>
<gene>
    <name evidence="7" type="ORF">LECACI_7A003051</name>
</gene>
<feature type="transmembrane region" description="Helical" evidence="6">
    <location>
        <begin position="115"/>
        <end position="134"/>
    </location>
</feature>
<name>A0AAI9E9B9_9PEZI</name>
<keyword evidence="5 6" id="KW-0472">Membrane</keyword>
<evidence type="ECO:0000313" key="8">
    <source>
        <dbReference type="Proteomes" id="UP001296104"/>
    </source>
</evidence>
<feature type="transmembrane region" description="Helical" evidence="6">
    <location>
        <begin position="220"/>
        <end position="241"/>
    </location>
</feature>
<feature type="transmembrane region" description="Helical" evidence="6">
    <location>
        <begin position="183"/>
        <end position="205"/>
    </location>
</feature>
<evidence type="ECO:0000313" key="7">
    <source>
        <dbReference type="EMBL" id="CAK3938114.1"/>
    </source>
</evidence>
<evidence type="ECO:0000256" key="2">
    <source>
        <dbReference type="ARBA" id="ARBA00005587"/>
    </source>
</evidence>
<proteinExistence type="inferred from homology"/>
<dbReference type="PANTHER" id="PTHR31123:SF4">
    <property type="entry name" value="PROTEIN ALCS"/>
    <property type="match status" value="1"/>
</dbReference>
<comment type="caution">
    <text evidence="7">The sequence shown here is derived from an EMBL/GenBank/DDBJ whole genome shotgun (WGS) entry which is preliminary data.</text>
</comment>
<accession>A0AAI9E9B9</accession>
<dbReference type="Proteomes" id="UP001296104">
    <property type="component" value="Unassembled WGS sequence"/>
</dbReference>
<evidence type="ECO:0000256" key="3">
    <source>
        <dbReference type="ARBA" id="ARBA00022692"/>
    </source>
</evidence>
<feature type="transmembrane region" description="Helical" evidence="6">
    <location>
        <begin position="154"/>
        <end position="176"/>
    </location>
</feature>